<evidence type="ECO:0000313" key="7">
    <source>
        <dbReference type="Proteomes" id="UP000256661"/>
    </source>
</evidence>
<evidence type="ECO:0000256" key="1">
    <source>
        <dbReference type="ARBA" id="ARBA00023125"/>
    </source>
</evidence>
<dbReference type="Pfam" id="PF00486">
    <property type="entry name" value="Trans_reg_C"/>
    <property type="match status" value="1"/>
</dbReference>
<dbReference type="InterPro" id="IPR011006">
    <property type="entry name" value="CheY-like_superfamily"/>
</dbReference>
<dbReference type="PANTHER" id="PTHR48111:SF36">
    <property type="entry name" value="TRANSCRIPTIONAL REGULATORY PROTEIN CUTR"/>
    <property type="match status" value="1"/>
</dbReference>
<feature type="DNA-binding region" description="OmpR/PhoB-type" evidence="3">
    <location>
        <begin position="124"/>
        <end position="218"/>
    </location>
</feature>
<dbReference type="AlphaFoldDB" id="A0A3D9T000"/>
<dbReference type="PROSITE" id="PS50110">
    <property type="entry name" value="RESPONSE_REGULATORY"/>
    <property type="match status" value="1"/>
</dbReference>
<dbReference type="SMART" id="SM00862">
    <property type="entry name" value="Trans_reg_C"/>
    <property type="match status" value="1"/>
</dbReference>
<evidence type="ECO:0000313" key="6">
    <source>
        <dbReference type="EMBL" id="REE97171.1"/>
    </source>
</evidence>
<dbReference type="InterPro" id="IPR001867">
    <property type="entry name" value="OmpR/PhoB-type_DNA-bd"/>
</dbReference>
<keyword evidence="1 3" id="KW-0238">DNA-binding</keyword>
<accession>A0A3D9T000</accession>
<evidence type="ECO:0000259" key="5">
    <source>
        <dbReference type="PROSITE" id="PS51755"/>
    </source>
</evidence>
<proteinExistence type="predicted"/>
<dbReference type="Pfam" id="PF00072">
    <property type="entry name" value="Response_reg"/>
    <property type="match status" value="1"/>
</dbReference>
<protein>
    <submittedName>
        <fullName evidence="6">DNA-binding response OmpR family regulator</fullName>
    </submittedName>
</protein>
<dbReference type="OrthoDB" id="3229809at2"/>
<dbReference type="Gene3D" id="6.10.250.690">
    <property type="match status" value="1"/>
</dbReference>
<dbReference type="SUPFAM" id="SSF52172">
    <property type="entry name" value="CheY-like"/>
    <property type="match status" value="1"/>
</dbReference>
<evidence type="ECO:0000259" key="4">
    <source>
        <dbReference type="PROSITE" id="PS50110"/>
    </source>
</evidence>
<name>A0A3D9T000_9ACTN</name>
<dbReference type="GO" id="GO:0000976">
    <property type="term" value="F:transcription cis-regulatory region binding"/>
    <property type="evidence" value="ECO:0007669"/>
    <property type="project" value="TreeGrafter"/>
</dbReference>
<dbReference type="GO" id="GO:0032993">
    <property type="term" value="C:protein-DNA complex"/>
    <property type="evidence" value="ECO:0007669"/>
    <property type="project" value="TreeGrafter"/>
</dbReference>
<organism evidence="6 7">
    <name type="scientific">Thermomonospora umbrina</name>
    <dbReference type="NCBI Taxonomy" id="111806"/>
    <lineage>
        <taxon>Bacteria</taxon>
        <taxon>Bacillati</taxon>
        <taxon>Actinomycetota</taxon>
        <taxon>Actinomycetes</taxon>
        <taxon>Streptosporangiales</taxon>
        <taxon>Thermomonosporaceae</taxon>
        <taxon>Thermomonospora</taxon>
    </lineage>
</organism>
<dbReference type="InterPro" id="IPR036388">
    <property type="entry name" value="WH-like_DNA-bd_sf"/>
</dbReference>
<dbReference type="CDD" id="cd00383">
    <property type="entry name" value="trans_reg_C"/>
    <property type="match status" value="1"/>
</dbReference>
<dbReference type="InterPro" id="IPR039420">
    <property type="entry name" value="WalR-like"/>
</dbReference>
<sequence length="218" mass="23681">MRVLVVEDERELAAYVADGLRAEALAVDVSHDGAGARERLAVTEYDVVVLDRNLPDVPGDEICRELVSERPRTRVLMLTAQSSVTERVAGLNLGADDYLVKPFDFDELAARVRGLARRAVSAAPPVLERGGVVLDVAHRAAYRDGRALSLSPKEFGLLHALLTANGAVVSTEELLERVWDENADPFTSAVRVTMSKLRAKLGDPPVITTLPGSGYRIR</sequence>
<dbReference type="GO" id="GO:0006355">
    <property type="term" value="P:regulation of DNA-templated transcription"/>
    <property type="evidence" value="ECO:0007669"/>
    <property type="project" value="InterPro"/>
</dbReference>
<dbReference type="PROSITE" id="PS51755">
    <property type="entry name" value="OMPR_PHOB"/>
    <property type="match status" value="1"/>
</dbReference>
<dbReference type="PANTHER" id="PTHR48111">
    <property type="entry name" value="REGULATOR OF RPOS"/>
    <property type="match status" value="1"/>
</dbReference>
<dbReference type="Gene3D" id="1.10.10.10">
    <property type="entry name" value="Winged helix-like DNA-binding domain superfamily/Winged helix DNA-binding domain"/>
    <property type="match status" value="1"/>
</dbReference>
<feature type="modified residue" description="4-aspartylphosphate" evidence="2">
    <location>
        <position position="51"/>
    </location>
</feature>
<dbReference type="RefSeq" id="WP_116022703.1">
    <property type="nucleotide sequence ID" value="NZ_QTTT01000001.1"/>
</dbReference>
<dbReference type="GO" id="GO:0000156">
    <property type="term" value="F:phosphorelay response regulator activity"/>
    <property type="evidence" value="ECO:0007669"/>
    <property type="project" value="TreeGrafter"/>
</dbReference>
<evidence type="ECO:0000256" key="2">
    <source>
        <dbReference type="PROSITE-ProRule" id="PRU00169"/>
    </source>
</evidence>
<reference evidence="6 7" key="1">
    <citation type="submission" date="2018-08" db="EMBL/GenBank/DDBJ databases">
        <title>Sequencing the genomes of 1000 actinobacteria strains.</title>
        <authorList>
            <person name="Klenk H.-P."/>
        </authorList>
    </citation>
    <scope>NUCLEOTIDE SEQUENCE [LARGE SCALE GENOMIC DNA]</scope>
    <source>
        <strain evidence="6 7">DSM 43927</strain>
    </source>
</reference>
<keyword evidence="2" id="KW-0597">Phosphoprotein</keyword>
<feature type="domain" description="Response regulatory" evidence="4">
    <location>
        <begin position="2"/>
        <end position="116"/>
    </location>
</feature>
<evidence type="ECO:0000256" key="3">
    <source>
        <dbReference type="PROSITE-ProRule" id="PRU01091"/>
    </source>
</evidence>
<dbReference type="InterPro" id="IPR001789">
    <property type="entry name" value="Sig_transdc_resp-reg_receiver"/>
</dbReference>
<dbReference type="Gene3D" id="3.40.50.2300">
    <property type="match status" value="1"/>
</dbReference>
<gene>
    <name evidence="6" type="ORF">DFJ69_2629</name>
</gene>
<dbReference type="GO" id="GO:0005829">
    <property type="term" value="C:cytosol"/>
    <property type="evidence" value="ECO:0007669"/>
    <property type="project" value="TreeGrafter"/>
</dbReference>
<feature type="domain" description="OmpR/PhoB-type" evidence="5">
    <location>
        <begin position="124"/>
        <end position="218"/>
    </location>
</feature>
<dbReference type="SMART" id="SM00448">
    <property type="entry name" value="REC"/>
    <property type="match status" value="1"/>
</dbReference>
<dbReference type="Proteomes" id="UP000256661">
    <property type="component" value="Unassembled WGS sequence"/>
</dbReference>
<comment type="caution">
    <text evidence="6">The sequence shown here is derived from an EMBL/GenBank/DDBJ whole genome shotgun (WGS) entry which is preliminary data.</text>
</comment>
<keyword evidence="7" id="KW-1185">Reference proteome</keyword>
<dbReference type="EMBL" id="QTTT01000001">
    <property type="protein sequence ID" value="REE97171.1"/>
    <property type="molecule type" value="Genomic_DNA"/>
</dbReference>